<gene>
    <name evidence="3" type="ORF">EKO04_008213</name>
</gene>
<dbReference type="GO" id="GO:0004520">
    <property type="term" value="F:DNA endonuclease activity"/>
    <property type="evidence" value="ECO:0007669"/>
    <property type="project" value="TreeGrafter"/>
</dbReference>
<feature type="region of interest" description="Disordered" evidence="1">
    <location>
        <begin position="236"/>
        <end position="279"/>
    </location>
</feature>
<dbReference type="Pfam" id="PF09159">
    <property type="entry name" value="Ydc2-catalyt"/>
    <property type="match status" value="1"/>
</dbReference>
<sequence>MAPRKPTVTAKVLQALLTRIGSASSGTKSTLLARFQREIQQPSVFHRLSEGKKQPHKPWNRKLRVVSIDMGIKNLAFCDAEVVYPATESASEPSLHASMNILRWKKIDLVGSTSEKKNHLLSEASESAEDDANPYSPSVLSRTAHRLIKEEVLSVNPDIILIEKQRWRSGGGSAVQQWTVRVNTLEAMLWAILETLKPTAHGAGKNGEKHGYRVYAVDPKRVGQYWLSRHARALEERNEQLTTTTITTADEPEPEPEIETETPRSKTPPPQPRSKAEKSAKLSLLRSWLTQQPMSTTPSTPLLTPCISFHVAPAAQRTLHAVVPSQGGSVVRRGRRGVG</sequence>
<dbReference type="AlphaFoldDB" id="A0A8H7MGF0"/>
<dbReference type="GO" id="GO:0000403">
    <property type="term" value="F:Y-form DNA binding"/>
    <property type="evidence" value="ECO:0007669"/>
    <property type="project" value="TreeGrafter"/>
</dbReference>
<evidence type="ECO:0000259" key="2">
    <source>
        <dbReference type="Pfam" id="PF09159"/>
    </source>
</evidence>
<reference evidence="3" key="2">
    <citation type="submission" date="2020-09" db="EMBL/GenBank/DDBJ databases">
        <title>Reference genome assembly for Australian Ascochyta lentis isolate Al4.</title>
        <authorList>
            <person name="Lee R.C."/>
            <person name="Farfan-Caceres L.M."/>
            <person name="Debler J.W."/>
            <person name="Williams A.H."/>
            <person name="Henares B.M."/>
        </authorList>
    </citation>
    <scope>NUCLEOTIDE SEQUENCE</scope>
    <source>
        <strain evidence="3">Al4</strain>
    </source>
</reference>
<dbReference type="InterPro" id="IPR036397">
    <property type="entry name" value="RNaseH_sf"/>
</dbReference>
<evidence type="ECO:0000313" key="3">
    <source>
        <dbReference type="EMBL" id="KAF9693850.1"/>
    </source>
</evidence>
<dbReference type="InterPro" id="IPR015242">
    <property type="entry name" value="Ydc2_cat"/>
</dbReference>
<dbReference type="PANTHER" id="PTHR28072">
    <property type="entry name" value="CRUCIFORM CUTTING ENDONUCLEASE 1, MITOCHONDRIAL-RELATED"/>
    <property type="match status" value="1"/>
</dbReference>
<reference evidence="3" key="1">
    <citation type="submission" date="2018-12" db="EMBL/GenBank/DDBJ databases">
        <authorList>
            <person name="Syme R.A."/>
            <person name="Farfan-Caceres L."/>
            <person name="Lichtenzveig J."/>
        </authorList>
    </citation>
    <scope>NUCLEOTIDE SEQUENCE</scope>
    <source>
        <strain evidence="3">Al4</strain>
    </source>
</reference>
<evidence type="ECO:0000313" key="4">
    <source>
        <dbReference type="Proteomes" id="UP000651452"/>
    </source>
</evidence>
<dbReference type="GO" id="GO:0000402">
    <property type="term" value="F:crossed form four-way junction DNA binding"/>
    <property type="evidence" value="ECO:0007669"/>
    <property type="project" value="TreeGrafter"/>
</dbReference>
<dbReference type="Proteomes" id="UP000651452">
    <property type="component" value="Unassembled WGS sequence"/>
</dbReference>
<comment type="caution">
    <text evidence="3">The sequence shown here is derived from an EMBL/GenBank/DDBJ whole genome shotgun (WGS) entry which is preliminary data.</text>
</comment>
<dbReference type="OrthoDB" id="5552842at2759"/>
<dbReference type="InterPro" id="IPR012337">
    <property type="entry name" value="RNaseH-like_sf"/>
</dbReference>
<keyword evidence="4" id="KW-1185">Reference proteome</keyword>
<evidence type="ECO:0000256" key="1">
    <source>
        <dbReference type="SAM" id="MobiDB-lite"/>
    </source>
</evidence>
<feature type="compositionally biased region" description="Acidic residues" evidence="1">
    <location>
        <begin position="250"/>
        <end position="260"/>
    </location>
</feature>
<dbReference type="GO" id="GO:0005739">
    <property type="term" value="C:mitochondrion"/>
    <property type="evidence" value="ECO:0007669"/>
    <property type="project" value="TreeGrafter"/>
</dbReference>
<dbReference type="EMBL" id="RZGK01000015">
    <property type="protein sequence ID" value="KAF9693850.1"/>
    <property type="molecule type" value="Genomic_DNA"/>
</dbReference>
<dbReference type="SUPFAM" id="SSF53098">
    <property type="entry name" value="Ribonuclease H-like"/>
    <property type="match status" value="1"/>
</dbReference>
<dbReference type="PANTHER" id="PTHR28072:SF1">
    <property type="entry name" value="CRUCIFORM CUTTING ENDONUCLEASE 1, MITOCHONDRIAL-RELATED"/>
    <property type="match status" value="1"/>
</dbReference>
<dbReference type="Gene3D" id="3.30.420.10">
    <property type="entry name" value="Ribonuclease H-like superfamily/Ribonuclease H"/>
    <property type="match status" value="1"/>
</dbReference>
<organism evidence="3 4">
    <name type="scientific">Ascochyta lentis</name>
    <dbReference type="NCBI Taxonomy" id="205686"/>
    <lineage>
        <taxon>Eukaryota</taxon>
        <taxon>Fungi</taxon>
        <taxon>Dikarya</taxon>
        <taxon>Ascomycota</taxon>
        <taxon>Pezizomycotina</taxon>
        <taxon>Dothideomycetes</taxon>
        <taxon>Pleosporomycetidae</taxon>
        <taxon>Pleosporales</taxon>
        <taxon>Pleosporineae</taxon>
        <taxon>Didymellaceae</taxon>
        <taxon>Ascochyta</taxon>
    </lineage>
</organism>
<dbReference type="InterPro" id="IPR039197">
    <property type="entry name" value="Mrs1/Cce1"/>
</dbReference>
<dbReference type="GO" id="GO:0070336">
    <property type="term" value="F:flap-structured DNA binding"/>
    <property type="evidence" value="ECO:0007669"/>
    <property type="project" value="TreeGrafter"/>
</dbReference>
<name>A0A8H7MGF0_9PLEO</name>
<proteinExistence type="predicted"/>
<protein>
    <recommendedName>
        <fullName evidence="2">Mitochondrial resolvase Ydc2 catalytic domain-containing protein</fullName>
    </recommendedName>
</protein>
<accession>A0A8H7MGF0</accession>
<feature type="domain" description="Mitochondrial resolvase Ydc2 catalytic" evidence="2">
    <location>
        <begin position="65"/>
        <end position="297"/>
    </location>
</feature>